<organism evidence="1 2">
    <name type="scientific">Zhenhengia yiwuensis</name>
    <dbReference type="NCBI Taxonomy" id="2763666"/>
    <lineage>
        <taxon>Bacteria</taxon>
        <taxon>Bacillati</taxon>
        <taxon>Bacillota</taxon>
        <taxon>Clostridia</taxon>
        <taxon>Lachnospirales</taxon>
        <taxon>Lachnospiraceae</taxon>
        <taxon>Zhenhengia</taxon>
    </lineage>
</organism>
<gene>
    <name evidence="1" type="ORF">H8718_19120</name>
</gene>
<dbReference type="AlphaFoldDB" id="A0A926IB60"/>
<sequence length="339" mass="37533">MPRIEEIMSTQELINYTKTRQPIPMMGDLLFPERKIEGLEIEMIKGASNLPVAASVHAFDTETEIASREGTSKAIEELALIKRKIKVSEKELIALNAPRSTKEEEQVIHKLFNDVDNLVASVKTRIEAMRMEALSTGKIVLNENGVKGTIDFGTPSGHKDTKTWKSGTPDILGDIYTMTDKIVADTGFTPTRALTSRTVLNTILKDEKIRAAMFGVNAAKVATLTELNQLLASQGLPTIATYDAQYRVQNNKGIYIPKRYLADNMFILMPDGMMGETLYGLTAEEVELRNKSDIDITNIGNIIVEQYATTDPVAKWIKAVATALPSFPYADQVFMATIN</sequence>
<dbReference type="InterPro" id="IPR005564">
    <property type="entry name" value="Major_capsid_GpE"/>
</dbReference>
<dbReference type="RefSeq" id="WP_249334603.1">
    <property type="nucleotide sequence ID" value="NZ_JACRSY010000063.1"/>
</dbReference>
<protein>
    <submittedName>
        <fullName evidence="1">Major capsid protein</fullName>
    </submittedName>
</protein>
<name>A0A926IB60_9FIRM</name>
<evidence type="ECO:0000313" key="2">
    <source>
        <dbReference type="Proteomes" id="UP000655830"/>
    </source>
</evidence>
<accession>A0A926IB60</accession>
<reference evidence="1" key="1">
    <citation type="submission" date="2020-08" db="EMBL/GenBank/DDBJ databases">
        <title>Genome public.</title>
        <authorList>
            <person name="Liu C."/>
            <person name="Sun Q."/>
        </authorList>
    </citation>
    <scope>NUCLEOTIDE SEQUENCE</scope>
    <source>
        <strain evidence="1">NSJ-12</strain>
    </source>
</reference>
<dbReference type="InterPro" id="IPR053738">
    <property type="entry name" value="Lambda_capsid_assembly"/>
</dbReference>
<dbReference type="EMBL" id="JACRSY010000063">
    <property type="protein sequence ID" value="MBC8581600.1"/>
    <property type="molecule type" value="Genomic_DNA"/>
</dbReference>
<evidence type="ECO:0000313" key="1">
    <source>
        <dbReference type="EMBL" id="MBC8581600.1"/>
    </source>
</evidence>
<keyword evidence="2" id="KW-1185">Reference proteome</keyword>
<proteinExistence type="predicted"/>
<comment type="caution">
    <text evidence="1">The sequence shown here is derived from an EMBL/GenBank/DDBJ whole genome shotgun (WGS) entry which is preliminary data.</text>
</comment>
<dbReference type="Gene3D" id="3.90.1690.10">
    <property type="entry name" value="phage-related protein like domain"/>
    <property type="match status" value="1"/>
</dbReference>
<dbReference type="Pfam" id="PF03864">
    <property type="entry name" value="Phage_cap_E"/>
    <property type="match status" value="1"/>
</dbReference>
<dbReference type="Proteomes" id="UP000655830">
    <property type="component" value="Unassembled WGS sequence"/>
</dbReference>